<protein>
    <submittedName>
        <fullName evidence="1">Uncharacterized protein</fullName>
    </submittedName>
</protein>
<proteinExistence type="predicted"/>
<accession>A0A7J8BYL0</accession>
<organism evidence="1 2">
    <name type="scientific">Molossus molossus</name>
    <name type="common">Pallas' mastiff bat</name>
    <name type="synonym">Vespertilio molossus</name>
    <dbReference type="NCBI Taxonomy" id="27622"/>
    <lineage>
        <taxon>Eukaryota</taxon>
        <taxon>Metazoa</taxon>
        <taxon>Chordata</taxon>
        <taxon>Craniata</taxon>
        <taxon>Vertebrata</taxon>
        <taxon>Euteleostomi</taxon>
        <taxon>Mammalia</taxon>
        <taxon>Eutheria</taxon>
        <taxon>Laurasiatheria</taxon>
        <taxon>Chiroptera</taxon>
        <taxon>Yangochiroptera</taxon>
        <taxon>Molossidae</taxon>
        <taxon>Molossus</taxon>
    </lineage>
</organism>
<keyword evidence="2" id="KW-1185">Reference proteome</keyword>
<gene>
    <name evidence="1" type="ORF">HJG59_010084</name>
</gene>
<dbReference type="Proteomes" id="UP000550707">
    <property type="component" value="Unassembled WGS sequence"/>
</dbReference>
<dbReference type="InParanoid" id="A0A7J8BYL0"/>
<sequence length="132" mass="15254">MSKQQSDRRGERKWLPHQRSDVNHQLLLVTLRDSFPLTHLEVSCPTFFYSPPTSTKDFLEVCFHPSPLAGKPQKLFHVDLVGVRRVLPSASVKNQGPFYCPSLSQHLLRETVLFFLILQMRKLCLRKAKPLT</sequence>
<name>A0A7J8BYL0_MOLMO</name>
<evidence type="ECO:0000313" key="2">
    <source>
        <dbReference type="Proteomes" id="UP000550707"/>
    </source>
</evidence>
<reference evidence="1 2" key="1">
    <citation type="journal article" date="2020" name="Nature">
        <title>Six reference-quality genomes reveal evolution of bat adaptations.</title>
        <authorList>
            <person name="Jebb D."/>
            <person name="Huang Z."/>
            <person name="Pippel M."/>
            <person name="Hughes G.M."/>
            <person name="Lavrichenko K."/>
            <person name="Devanna P."/>
            <person name="Winkler S."/>
            <person name="Jermiin L.S."/>
            <person name="Skirmuntt E.C."/>
            <person name="Katzourakis A."/>
            <person name="Burkitt-Gray L."/>
            <person name="Ray D.A."/>
            <person name="Sullivan K.A.M."/>
            <person name="Roscito J.G."/>
            <person name="Kirilenko B.M."/>
            <person name="Davalos L.M."/>
            <person name="Corthals A.P."/>
            <person name="Power M.L."/>
            <person name="Jones G."/>
            <person name="Ransome R.D."/>
            <person name="Dechmann D.K.N."/>
            <person name="Locatelli A.G."/>
            <person name="Puechmaille S.J."/>
            <person name="Fedrigo O."/>
            <person name="Jarvis E.D."/>
            <person name="Hiller M."/>
            <person name="Vernes S.C."/>
            <person name="Myers E.W."/>
            <person name="Teeling E.C."/>
        </authorList>
    </citation>
    <scope>NUCLEOTIDE SEQUENCE [LARGE SCALE GENOMIC DNA]</scope>
    <source>
        <strain evidence="1">MMolMol1</strain>
        <tissue evidence="1">Muscle</tissue>
    </source>
</reference>
<evidence type="ECO:0000313" key="1">
    <source>
        <dbReference type="EMBL" id="KAF6403686.1"/>
    </source>
</evidence>
<dbReference type="EMBL" id="JACASF010000022">
    <property type="protein sequence ID" value="KAF6403686.1"/>
    <property type="molecule type" value="Genomic_DNA"/>
</dbReference>
<comment type="caution">
    <text evidence="1">The sequence shown here is derived from an EMBL/GenBank/DDBJ whole genome shotgun (WGS) entry which is preliminary data.</text>
</comment>
<dbReference type="AlphaFoldDB" id="A0A7J8BYL0"/>